<reference evidence="2" key="1">
    <citation type="journal article" date="2024" name="IScience">
        <title>Strigolactones Initiate the Formation of Haustorium-like Structures in Castilleja.</title>
        <authorList>
            <person name="Buerger M."/>
            <person name="Peterson D."/>
            <person name="Chory J."/>
        </authorList>
    </citation>
    <scope>NUCLEOTIDE SEQUENCE [LARGE SCALE GENOMIC DNA]</scope>
</reference>
<keyword evidence="2" id="KW-1185">Reference proteome</keyword>
<evidence type="ECO:0000313" key="2">
    <source>
        <dbReference type="Proteomes" id="UP001632038"/>
    </source>
</evidence>
<sequence>MFTKMELKRNLSAAHLSSASSCSDANKRRATPSEDSPIAQLFNDVGIHELVKDVKIHSYLVENGKEFLISLQRITENSPEESVDKIYDKARQIWEFERMLVTPCIFAIKRDSSLSRKLVFYSNNDTPMQRVASMMQDPWLEYILGDRILGAKKYDLVRGFLSIFIAYWNMEDLIKKYKLGTYRPLPKETLETNWTSDKVIYEIEYFEDFRNLEEVVYSKYGSDPVLAANLFEKFKKYQVERLDLRNTWISGKRARIEVPLVSEGSSPPTTCGVFVVSLKD</sequence>
<name>A0ABD3BH22_9LAMI</name>
<protein>
    <submittedName>
        <fullName evidence="1">Uncharacterized protein</fullName>
    </submittedName>
</protein>
<organism evidence="1 2">
    <name type="scientific">Castilleja foliolosa</name>
    <dbReference type="NCBI Taxonomy" id="1961234"/>
    <lineage>
        <taxon>Eukaryota</taxon>
        <taxon>Viridiplantae</taxon>
        <taxon>Streptophyta</taxon>
        <taxon>Embryophyta</taxon>
        <taxon>Tracheophyta</taxon>
        <taxon>Spermatophyta</taxon>
        <taxon>Magnoliopsida</taxon>
        <taxon>eudicotyledons</taxon>
        <taxon>Gunneridae</taxon>
        <taxon>Pentapetalae</taxon>
        <taxon>asterids</taxon>
        <taxon>lamiids</taxon>
        <taxon>Lamiales</taxon>
        <taxon>Orobanchaceae</taxon>
        <taxon>Pedicularideae</taxon>
        <taxon>Castillejinae</taxon>
        <taxon>Castilleja</taxon>
    </lineage>
</organism>
<comment type="caution">
    <text evidence="1">The sequence shown here is derived from an EMBL/GenBank/DDBJ whole genome shotgun (WGS) entry which is preliminary data.</text>
</comment>
<accession>A0ABD3BH22</accession>
<dbReference type="EMBL" id="JAVIJP010000087">
    <property type="protein sequence ID" value="KAL3616716.1"/>
    <property type="molecule type" value="Genomic_DNA"/>
</dbReference>
<gene>
    <name evidence="1" type="ORF">CASFOL_039110</name>
</gene>
<evidence type="ECO:0000313" key="1">
    <source>
        <dbReference type="EMBL" id="KAL3616716.1"/>
    </source>
</evidence>
<dbReference type="PROSITE" id="PS51257">
    <property type="entry name" value="PROKAR_LIPOPROTEIN"/>
    <property type="match status" value="1"/>
</dbReference>
<dbReference type="Proteomes" id="UP001632038">
    <property type="component" value="Unassembled WGS sequence"/>
</dbReference>
<proteinExistence type="predicted"/>
<dbReference type="AlphaFoldDB" id="A0ABD3BH22"/>